<dbReference type="GO" id="GO:0048471">
    <property type="term" value="C:perinuclear region of cytoplasm"/>
    <property type="evidence" value="ECO:0007669"/>
    <property type="project" value="TreeGrafter"/>
</dbReference>
<keyword evidence="2" id="KW-1185">Reference proteome</keyword>
<dbReference type="GO" id="GO:0043014">
    <property type="term" value="F:alpha-tubulin binding"/>
    <property type="evidence" value="ECO:0007669"/>
    <property type="project" value="TreeGrafter"/>
</dbReference>
<proteinExistence type="predicted"/>
<dbReference type="Pfam" id="PF15181">
    <property type="entry name" value="SMRP1"/>
    <property type="match status" value="1"/>
</dbReference>
<name>A0A7J8IGW8_ROUAE</name>
<evidence type="ECO:0000313" key="1">
    <source>
        <dbReference type="EMBL" id="KAF6483359.1"/>
    </source>
</evidence>
<evidence type="ECO:0000313" key="2">
    <source>
        <dbReference type="Proteomes" id="UP000593571"/>
    </source>
</evidence>
<gene>
    <name evidence="1" type="ORF">HJG63_001941</name>
</gene>
<comment type="caution">
    <text evidence="1">The sequence shown here is derived from an EMBL/GenBank/DDBJ whole genome shotgun (WGS) entry which is preliminary data.</text>
</comment>
<protein>
    <submittedName>
        <fullName evidence="1">Ciliated bronchial epithelium 1</fullName>
    </submittedName>
</protein>
<accession>A0A7J8IGW8</accession>
<dbReference type="Proteomes" id="UP000593571">
    <property type="component" value="Unassembled WGS sequence"/>
</dbReference>
<organism evidence="1 2">
    <name type="scientific">Rousettus aegyptiacus</name>
    <name type="common">Egyptian fruit bat</name>
    <name type="synonym">Pteropus aegyptiacus</name>
    <dbReference type="NCBI Taxonomy" id="9407"/>
    <lineage>
        <taxon>Eukaryota</taxon>
        <taxon>Metazoa</taxon>
        <taxon>Chordata</taxon>
        <taxon>Craniata</taxon>
        <taxon>Vertebrata</taxon>
        <taxon>Euteleostomi</taxon>
        <taxon>Mammalia</taxon>
        <taxon>Eutheria</taxon>
        <taxon>Laurasiatheria</taxon>
        <taxon>Chiroptera</taxon>
        <taxon>Yinpterochiroptera</taxon>
        <taxon>Pteropodoidea</taxon>
        <taxon>Pteropodidae</taxon>
        <taxon>Rousettinae</taxon>
        <taxon>Rousettus</taxon>
    </lineage>
</organism>
<dbReference type="PANTHER" id="PTHR35664:SF1">
    <property type="entry name" value="SPERMATID-SPECIFIC MANCHETTE-RELATED PROTEIN 1"/>
    <property type="match status" value="1"/>
</dbReference>
<dbReference type="GO" id="GO:0002177">
    <property type="term" value="C:manchette"/>
    <property type="evidence" value="ECO:0007669"/>
    <property type="project" value="TreeGrafter"/>
</dbReference>
<dbReference type="AlphaFoldDB" id="A0A7J8IGW8"/>
<sequence length="325" mass="37360">MHHSHLTPAQDSGCCFPVRLFKEARLKYSGCICMTKTPISTYSDSYRAPTSIKEVYKDPPLCAWEANKFVTPGLAQSMRRHVDSEALQKMVKCAVQDYSYKGSIPGHPYLPEKYWLPEEEDKCNPNYLCSDRYNTWRMGPCNCTGCNKYTTCLPRLPKEAGMETVVRGMHLEYPPKPERLNAYEREVVVNMLNSLSRNQPLPQITPRCRCVDPLLGRLPFQGYESTCSGRHYCLRGMDYCITGAPCTERHLQPLCSVQPTVRSVSPYEHRPGMRCAVITSPQAYYPYPNLRWDTSHFKKTGGPQRNNYVIHPEFVSESFPDYHCW</sequence>
<dbReference type="InterPro" id="IPR028195">
    <property type="entry name" value="SPMIP6"/>
</dbReference>
<reference evidence="1 2" key="1">
    <citation type="journal article" date="2020" name="Nature">
        <title>Six reference-quality genomes reveal evolution of bat adaptations.</title>
        <authorList>
            <person name="Jebb D."/>
            <person name="Huang Z."/>
            <person name="Pippel M."/>
            <person name="Hughes G.M."/>
            <person name="Lavrichenko K."/>
            <person name="Devanna P."/>
            <person name="Winkler S."/>
            <person name="Jermiin L.S."/>
            <person name="Skirmuntt E.C."/>
            <person name="Katzourakis A."/>
            <person name="Burkitt-Gray L."/>
            <person name="Ray D.A."/>
            <person name="Sullivan K.A.M."/>
            <person name="Roscito J.G."/>
            <person name="Kirilenko B.M."/>
            <person name="Davalos L.M."/>
            <person name="Corthals A.P."/>
            <person name="Power M.L."/>
            <person name="Jones G."/>
            <person name="Ransome R.D."/>
            <person name="Dechmann D.K.N."/>
            <person name="Locatelli A.G."/>
            <person name="Puechmaille S.J."/>
            <person name="Fedrigo O."/>
            <person name="Jarvis E.D."/>
            <person name="Hiller M."/>
            <person name="Vernes S.C."/>
            <person name="Myers E.W."/>
            <person name="Teeling E.C."/>
        </authorList>
    </citation>
    <scope>NUCLEOTIDE SEQUENCE [LARGE SCALE GENOMIC DNA]</scope>
    <source>
        <strain evidence="1">MRouAeg1</strain>
        <tissue evidence="1">Muscle</tissue>
    </source>
</reference>
<dbReference type="EMBL" id="JACASE010000003">
    <property type="protein sequence ID" value="KAF6483359.1"/>
    <property type="molecule type" value="Genomic_DNA"/>
</dbReference>
<dbReference type="PANTHER" id="PTHR35664">
    <property type="entry name" value="SPERMATID-SPECIFIC MANCHETTE-RELATED PROTEIN 1"/>
    <property type="match status" value="1"/>
</dbReference>